<dbReference type="AlphaFoldDB" id="A0A6M3KAT9"/>
<protein>
    <submittedName>
        <fullName evidence="5">Putative methyltransferase</fullName>
    </submittedName>
</protein>
<dbReference type="GO" id="GO:0008170">
    <property type="term" value="F:N-methyltransferase activity"/>
    <property type="evidence" value="ECO:0007669"/>
    <property type="project" value="InterPro"/>
</dbReference>
<dbReference type="PROSITE" id="PS00092">
    <property type="entry name" value="N6_MTASE"/>
    <property type="match status" value="1"/>
</dbReference>
<dbReference type="InterPro" id="IPR001091">
    <property type="entry name" value="RM_Methyltransferase"/>
</dbReference>
<dbReference type="InterPro" id="IPR002941">
    <property type="entry name" value="DNA_methylase_N4/N6"/>
</dbReference>
<accession>A0A6M3KAT9</accession>
<dbReference type="GO" id="GO:0003677">
    <property type="term" value="F:DNA binding"/>
    <property type="evidence" value="ECO:0007669"/>
    <property type="project" value="InterPro"/>
</dbReference>
<dbReference type="InterPro" id="IPR029063">
    <property type="entry name" value="SAM-dependent_MTases_sf"/>
</dbReference>
<evidence type="ECO:0000259" key="4">
    <source>
        <dbReference type="Pfam" id="PF01555"/>
    </source>
</evidence>
<keyword evidence="2 5" id="KW-0489">Methyltransferase</keyword>
<dbReference type="SUPFAM" id="SSF53335">
    <property type="entry name" value="S-adenosyl-L-methionine-dependent methyltransferases"/>
    <property type="match status" value="1"/>
</dbReference>
<proteinExistence type="inferred from homology"/>
<evidence type="ECO:0000313" key="5">
    <source>
        <dbReference type="EMBL" id="QJA79007.1"/>
    </source>
</evidence>
<dbReference type="Pfam" id="PF01555">
    <property type="entry name" value="N6_N4_Mtase"/>
    <property type="match status" value="1"/>
</dbReference>
<dbReference type="EMBL" id="MT142363">
    <property type="protein sequence ID" value="QJA79007.1"/>
    <property type="molecule type" value="Genomic_DNA"/>
</dbReference>
<dbReference type="PRINTS" id="PR00508">
    <property type="entry name" value="S21N4MTFRASE"/>
</dbReference>
<reference evidence="5" key="1">
    <citation type="submission" date="2020-03" db="EMBL/GenBank/DDBJ databases">
        <title>The deep terrestrial virosphere.</title>
        <authorList>
            <person name="Holmfeldt K."/>
            <person name="Nilsson E."/>
            <person name="Simone D."/>
            <person name="Lopez-Fernandez M."/>
            <person name="Wu X."/>
            <person name="de Brujin I."/>
            <person name="Lundin D."/>
            <person name="Andersson A."/>
            <person name="Bertilsson S."/>
            <person name="Dopson M."/>
        </authorList>
    </citation>
    <scope>NUCLEOTIDE SEQUENCE</scope>
    <source>
        <strain evidence="5">MM415A00955</strain>
    </source>
</reference>
<dbReference type="Gene3D" id="3.40.50.150">
    <property type="entry name" value="Vaccinia Virus protein VP39"/>
    <property type="match status" value="1"/>
</dbReference>
<feature type="domain" description="DNA methylase N-4/N-6" evidence="4">
    <location>
        <begin position="127"/>
        <end position="219"/>
    </location>
</feature>
<dbReference type="GO" id="GO:0032259">
    <property type="term" value="P:methylation"/>
    <property type="evidence" value="ECO:0007669"/>
    <property type="project" value="UniProtKB-KW"/>
</dbReference>
<gene>
    <name evidence="5" type="ORF">MM415A00955_0006</name>
</gene>
<comment type="similarity">
    <text evidence="1">Belongs to the N(4)/N(6)-methyltransferase family.</text>
</comment>
<sequence>MAESDVYNMDCMIGMAGFPDKYFDLAICDPPYGIGVNKMFIAKDRKDPRNGRLIKCNRNKRGNWDNNRPDKSYFIELQRVSKNQIIWGGNYFADLLIPKSCWIVWDKVNGGSDQADCELAWTSFNSAVRQIRYMWCIAQGKSLTDGHIAQGNNKLWEEKIHPTQKPVKLYLWLLKNYAKEGDKIIDTHLGSGSSRIACHEGGFDFVGYEIDIDYFDTSVKRFENYKLQLKLF</sequence>
<organism evidence="5">
    <name type="scientific">viral metagenome</name>
    <dbReference type="NCBI Taxonomy" id="1070528"/>
    <lineage>
        <taxon>unclassified sequences</taxon>
        <taxon>metagenomes</taxon>
        <taxon>organismal metagenomes</taxon>
    </lineage>
</organism>
<dbReference type="InterPro" id="IPR002052">
    <property type="entry name" value="DNA_methylase_N6_adenine_CS"/>
</dbReference>
<evidence type="ECO:0000256" key="3">
    <source>
        <dbReference type="ARBA" id="ARBA00022679"/>
    </source>
</evidence>
<evidence type="ECO:0000256" key="1">
    <source>
        <dbReference type="ARBA" id="ARBA00006594"/>
    </source>
</evidence>
<keyword evidence="3 5" id="KW-0808">Transferase</keyword>
<evidence type="ECO:0000256" key="2">
    <source>
        <dbReference type="ARBA" id="ARBA00022603"/>
    </source>
</evidence>
<name>A0A6M3KAT9_9ZZZZ</name>